<reference evidence="2" key="1">
    <citation type="journal article" date="2022" name="bioRxiv">
        <title>Sequencing and chromosome-scale assembly of the giantPleurodeles waltlgenome.</title>
        <authorList>
            <person name="Brown T."/>
            <person name="Elewa A."/>
            <person name="Iarovenko S."/>
            <person name="Subramanian E."/>
            <person name="Araus A.J."/>
            <person name="Petzold A."/>
            <person name="Susuki M."/>
            <person name="Suzuki K.-i.T."/>
            <person name="Hayashi T."/>
            <person name="Toyoda A."/>
            <person name="Oliveira C."/>
            <person name="Osipova E."/>
            <person name="Leigh N.D."/>
            <person name="Simon A."/>
            <person name="Yun M.H."/>
        </authorList>
    </citation>
    <scope>NUCLEOTIDE SEQUENCE</scope>
    <source>
        <strain evidence="2">20211129_DDA</strain>
        <tissue evidence="2">Liver</tissue>
    </source>
</reference>
<evidence type="ECO:0000313" key="2">
    <source>
        <dbReference type="EMBL" id="KAJ1169827.1"/>
    </source>
</evidence>
<keyword evidence="3" id="KW-1185">Reference proteome</keyword>
<dbReference type="AlphaFoldDB" id="A0AAV7T0A0"/>
<organism evidence="2 3">
    <name type="scientific">Pleurodeles waltl</name>
    <name type="common">Iberian ribbed newt</name>
    <dbReference type="NCBI Taxonomy" id="8319"/>
    <lineage>
        <taxon>Eukaryota</taxon>
        <taxon>Metazoa</taxon>
        <taxon>Chordata</taxon>
        <taxon>Craniata</taxon>
        <taxon>Vertebrata</taxon>
        <taxon>Euteleostomi</taxon>
        <taxon>Amphibia</taxon>
        <taxon>Batrachia</taxon>
        <taxon>Caudata</taxon>
        <taxon>Salamandroidea</taxon>
        <taxon>Salamandridae</taxon>
        <taxon>Pleurodelinae</taxon>
        <taxon>Pleurodeles</taxon>
    </lineage>
</organism>
<evidence type="ECO:0000256" key="1">
    <source>
        <dbReference type="SAM" id="MobiDB-lite"/>
    </source>
</evidence>
<evidence type="ECO:0000313" key="3">
    <source>
        <dbReference type="Proteomes" id="UP001066276"/>
    </source>
</evidence>
<name>A0AAV7T0A0_PLEWA</name>
<dbReference type="Proteomes" id="UP001066276">
    <property type="component" value="Chromosome 4_1"/>
</dbReference>
<comment type="caution">
    <text evidence="2">The sequence shown here is derived from an EMBL/GenBank/DDBJ whole genome shotgun (WGS) entry which is preliminary data.</text>
</comment>
<protein>
    <submittedName>
        <fullName evidence="2">Uncharacterized protein</fullName>
    </submittedName>
</protein>
<proteinExistence type="predicted"/>
<dbReference type="EMBL" id="JANPWB010000007">
    <property type="protein sequence ID" value="KAJ1169827.1"/>
    <property type="molecule type" value="Genomic_DNA"/>
</dbReference>
<accession>A0AAV7T0A0</accession>
<gene>
    <name evidence="2" type="ORF">NDU88_001715</name>
</gene>
<feature type="region of interest" description="Disordered" evidence="1">
    <location>
        <begin position="54"/>
        <end position="135"/>
    </location>
</feature>
<feature type="compositionally biased region" description="Low complexity" evidence="1">
    <location>
        <begin position="83"/>
        <end position="95"/>
    </location>
</feature>
<sequence length="135" mass="14230">MEHNAKVREALALLKQAGRMNLLREEALAPGCPVCRASAGVAAVVAACLPPLPAAGAQDPLDFEEEDPGKQEAARSPWEEVKAGPGAASRMSSAGRRGRRREAADASSGRCGYCTPRRRCLGGATSRPVKYTVEE</sequence>
<feature type="compositionally biased region" description="Basic and acidic residues" evidence="1">
    <location>
        <begin position="68"/>
        <end position="82"/>
    </location>
</feature>